<gene>
    <name evidence="1" type="ORF">BDCG_01121</name>
</gene>
<reference evidence="2" key="1">
    <citation type="journal article" date="2015" name="PLoS Genet.">
        <title>The dynamic genome and transcriptome of the human fungal pathogen Blastomyces and close relative Emmonsia.</title>
        <authorList>
            <person name="Munoz J.F."/>
            <person name="Gauthier G.M."/>
            <person name="Desjardins C.A."/>
            <person name="Gallo J.E."/>
            <person name="Holder J."/>
            <person name="Sullivan T.D."/>
            <person name="Marty A.J."/>
            <person name="Carmen J.C."/>
            <person name="Chen Z."/>
            <person name="Ding L."/>
            <person name="Gujja S."/>
            <person name="Magrini V."/>
            <person name="Misas E."/>
            <person name="Mitreva M."/>
            <person name="Priest M."/>
            <person name="Saif S."/>
            <person name="Whiston E.A."/>
            <person name="Young S."/>
            <person name="Zeng Q."/>
            <person name="Goldman W.E."/>
            <person name="Mardis E.R."/>
            <person name="Taylor J.W."/>
            <person name="McEwen J.G."/>
            <person name="Clay O.K."/>
            <person name="Klein B.S."/>
            <person name="Cuomo C.A."/>
        </authorList>
    </citation>
    <scope>NUCLEOTIDE SEQUENCE [LARGE SCALE GENOMIC DNA]</scope>
    <source>
        <strain evidence="2">ER-3 / ATCC MYA-2586</strain>
    </source>
</reference>
<accession>A0ABP2ELZ0</accession>
<evidence type="ECO:0000313" key="2">
    <source>
        <dbReference type="Proteomes" id="UP000002039"/>
    </source>
</evidence>
<organism evidence="1 2">
    <name type="scientific">Ajellomyces dermatitidis (strain ER-3 / ATCC MYA-2586)</name>
    <name type="common">Blastomyces dermatitidis</name>
    <dbReference type="NCBI Taxonomy" id="559297"/>
    <lineage>
        <taxon>Eukaryota</taxon>
        <taxon>Fungi</taxon>
        <taxon>Dikarya</taxon>
        <taxon>Ascomycota</taxon>
        <taxon>Pezizomycotina</taxon>
        <taxon>Eurotiomycetes</taxon>
        <taxon>Eurotiomycetidae</taxon>
        <taxon>Onygenales</taxon>
        <taxon>Ajellomycetaceae</taxon>
        <taxon>Blastomyces</taxon>
    </lineage>
</organism>
<evidence type="ECO:0000313" key="1">
    <source>
        <dbReference type="EMBL" id="EEQ84316.2"/>
    </source>
</evidence>
<protein>
    <submittedName>
        <fullName evidence="1">Uncharacterized protein</fullName>
    </submittedName>
</protein>
<keyword evidence="2" id="KW-1185">Reference proteome</keyword>
<dbReference type="EMBL" id="EQ999973">
    <property type="protein sequence ID" value="EEQ84316.2"/>
    <property type="molecule type" value="Genomic_DNA"/>
</dbReference>
<dbReference type="RefSeq" id="XP_045272315.1">
    <property type="nucleotide sequence ID" value="XM_045416630.1"/>
</dbReference>
<dbReference type="GeneID" id="69023771"/>
<name>A0ABP2ELZ0_AJEDR</name>
<sequence length="167" mass="18500">MSTEARIDADEALLKGYLQLLGVERKNAGPSYREEREGPGMHGRERLERSTFVADSNRSLHYDSSLGGSSLVLYAATPHIASRTCGSARPPPHLQPLCNRHARNSHLLHRTWMRKARFIPSTVPTCTEPSAVSGWLAPVDSSFTRSVGSGVRCMKREKFSNTSQRHG</sequence>
<proteinExistence type="predicted"/>
<dbReference type="Proteomes" id="UP000002039">
    <property type="component" value="Unassembled WGS sequence"/>
</dbReference>